<protein>
    <submittedName>
        <fullName evidence="2">Uncharacterized protein</fullName>
    </submittedName>
</protein>
<accession>A0ABP0HWM3</accession>
<feature type="non-terminal residue" evidence="2">
    <location>
        <position position="250"/>
    </location>
</feature>
<dbReference type="EMBL" id="CAXAMN010001467">
    <property type="protein sequence ID" value="CAK8994606.1"/>
    <property type="molecule type" value="Genomic_DNA"/>
</dbReference>
<sequence>KRAAATHLCSCTPSFGSQPQLLVGEGEGTSDQRRTFVRHCFGRPASREDQERTNPERGDFVVGRLGSFGQRRRGCRHEPAVESSRQQAKKGYQFRVKEKRQRVQDGEVPAPRRAKEPEKRFSRWVRQAGGANRCCRGPGASRDQPQHAPELRSSQVLEGQEVEEEDVKHRAVQRKRYKLVGLRRPEAERSQVRRGARPVRKDCLLRESHDRARKEEPSRWRARGRQPREERPRKRQESQQDRGARRDQQR</sequence>
<proteinExistence type="predicted"/>
<evidence type="ECO:0000256" key="1">
    <source>
        <dbReference type="SAM" id="MobiDB-lite"/>
    </source>
</evidence>
<feature type="non-terminal residue" evidence="2">
    <location>
        <position position="1"/>
    </location>
</feature>
<evidence type="ECO:0000313" key="3">
    <source>
        <dbReference type="Proteomes" id="UP001642484"/>
    </source>
</evidence>
<feature type="compositionally biased region" description="Basic and acidic residues" evidence="1">
    <location>
        <begin position="45"/>
        <end position="59"/>
    </location>
</feature>
<feature type="compositionally biased region" description="Basic and acidic residues" evidence="1">
    <location>
        <begin position="226"/>
        <end position="250"/>
    </location>
</feature>
<comment type="caution">
    <text evidence="2">The sequence shown here is derived from an EMBL/GenBank/DDBJ whole genome shotgun (WGS) entry which is preliminary data.</text>
</comment>
<reference evidence="2 3" key="1">
    <citation type="submission" date="2024-02" db="EMBL/GenBank/DDBJ databases">
        <authorList>
            <person name="Chen Y."/>
            <person name="Shah S."/>
            <person name="Dougan E. K."/>
            <person name="Thang M."/>
            <person name="Chan C."/>
        </authorList>
    </citation>
    <scope>NUCLEOTIDE SEQUENCE [LARGE SCALE GENOMIC DNA]</scope>
</reference>
<keyword evidence="3" id="KW-1185">Reference proteome</keyword>
<organism evidence="2 3">
    <name type="scientific">Durusdinium trenchii</name>
    <dbReference type="NCBI Taxonomy" id="1381693"/>
    <lineage>
        <taxon>Eukaryota</taxon>
        <taxon>Sar</taxon>
        <taxon>Alveolata</taxon>
        <taxon>Dinophyceae</taxon>
        <taxon>Suessiales</taxon>
        <taxon>Symbiodiniaceae</taxon>
        <taxon>Durusdinium</taxon>
    </lineage>
</organism>
<dbReference type="Proteomes" id="UP001642484">
    <property type="component" value="Unassembled WGS sequence"/>
</dbReference>
<evidence type="ECO:0000313" key="2">
    <source>
        <dbReference type="EMBL" id="CAK8994606.1"/>
    </source>
</evidence>
<name>A0ABP0HWM3_9DINO</name>
<gene>
    <name evidence="2" type="ORF">CCMP2556_LOCUS3712</name>
</gene>
<feature type="compositionally biased region" description="Basic and acidic residues" evidence="1">
    <location>
        <begin position="199"/>
        <end position="219"/>
    </location>
</feature>
<feature type="region of interest" description="Disordered" evidence="1">
    <location>
        <begin position="41"/>
        <end position="250"/>
    </location>
</feature>